<protein>
    <submittedName>
        <fullName evidence="2">Uncharacterized protein</fullName>
    </submittedName>
</protein>
<organism evidence="2 3">
    <name type="scientific">Rhododendron griersonianum</name>
    <dbReference type="NCBI Taxonomy" id="479676"/>
    <lineage>
        <taxon>Eukaryota</taxon>
        <taxon>Viridiplantae</taxon>
        <taxon>Streptophyta</taxon>
        <taxon>Embryophyta</taxon>
        <taxon>Tracheophyta</taxon>
        <taxon>Spermatophyta</taxon>
        <taxon>Magnoliopsida</taxon>
        <taxon>eudicotyledons</taxon>
        <taxon>Gunneridae</taxon>
        <taxon>Pentapetalae</taxon>
        <taxon>asterids</taxon>
        <taxon>Ericales</taxon>
        <taxon>Ericaceae</taxon>
        <taxon>Ericoideae</taxon>
        <taxon>Rhodoreae</taxon>
        <taxon>Rhododendron</taxon>
    </lineage>
</organism>
<feature type="signal peptide" evidence="1">
    <location>
        <begin position="1"/>
        <end position="26"/>
    </location>
</feature>
<evidence type="ECO:0000313" key="3">
    <source>
        <dbReference type="Proteomes" id="UP000823749"/>
    </source>
</evidence>
<proteinExistence type="predicted"/>
<dbReference type="EMBL" id="JACTNZ010000011">
    <property type="protein sequence ID" value="KAG5525597.1"/>
    <property type="molecule type" value="Genomic_DNA"/>
</dbReference>
<accession>A0AAV6IA61</accession>
<keyword evidence="1" id="KW-0732">Signal</keyword>
<evidence type="ECO:0000256" key="1">
    <source>
        <dbReference type="SAM" id="SignalP"/>
    </source>
</evidence>
<feature type="chain" id="PRO_5043496000" evidence="1">
    <location>
        <begin position="27"/>
        <end position="57"/>
    </location>
</feature>
<dbReference type="Proteomes" id="UP000823749">
    <property type="component" value="Chromosome 11"/>
</dbReference>
<dbReference type="AlphaFoldDB" id="A0AAV6IA61"/>
<comment type="caution">
    <text evidence="2">The sequence shown here is derived from an EMBL/GenBank/DDBJ whole genome shotgun (WGS) entry which is preliminary data.</text>
</comment>
<gene>
    <name evidence="2" type="ORF">RHGRI_032038</name>
</gene>
<keyword evidence="3" id="KW-1185">Reference proteome</keyword>
<reference evidence="2" key="1">
    <citation type="submission" date="2020-08" db="EMBL/GenBank/DDBJ databases">
        <title>Plant Genome Project.</title>
        <authorList>
            <person name="Zhang R.-G."/>
        </authorList>
    </citation>
    <scope>NUCLEOTIDE SEQUENCE</scope>
    <source>
        <strain evidence="2">WSP0</strain>
        <tissue evidence="2">Leaf</tissue>
    </source>
</reference>
<name>A0AAV6IA61_9ERIC</name>
<sequence>MVASGKLSVVVVMVLVIATISNSISADPDMLQDVCVADLNNGIYFVHRALMLQTHLN</sequence>
<evidence type="ECO:0000313" key="2">
    <source>
        <dbReference type="EMBL" id="KAG5525597.1"/>
    </source>
</evidence>